<dbReference type="Pfam" id="PF16510">
    <property type="entry name" value="P22_portal"/>
    <property type="match status" value="1"/>
</dbReference>
<dbReference type="Proteomes" id="UP000596095">
    <property type="component" value="Chromosome"/>
</dbReference>
<reference evidence="2 3" key="1">
    <citation type="submission" date="2021-01" db="EMBL/GenBank/DDBJ databases">
        <title>Genome Characterization of a novel Stenotrophomonas isolate with high keratinase activity.</title>
        <authorList>
            <person name="Cao Z.-J."/>
        </authorList>
    </citation>
    <scope>NUCLEOTIDE SEQUENCE [LARGE SCALE GENOMIC DNA]</scope>
    <source>
        <strain evidence="2 3">DHHJ</strain>
    </source>
</reference>
<gene>
    <name evidence="2" type="ORF">JJL50_15220</name>
</gene>
<dbReference type="InterPro" id="IPR032427">
    <property type="entry name" value="P22_portal"/>
</dbReference>
<evidence type="ECO:0000313" key="2">
    <source>
        <dbReference type="EMBL" id="QQQ41295.1"/>
    </source>
</evidence>
<evidence type="ECO:0000313" key="3">
    <source>
        <dbReference type="Proteomes" id="UP000596095"/>
    </source>
</evidence>
<evidence type="ECO:0000256" key="1">
    <source>
        <dbReference type="SAM" id="MobiDB-lite"/>
    </source>
</evidence>
<feature type="compositionally biased region" description="Pro residues" evidence="1">
    <location>
        <begin position="625"/>
        <end position="639"/>
    </location>
</feature>
<evidence type="ECO:0008006" key="4">
    <source>
        <dbReference type="Google" id="ProtNLM"/>
    </source>
</evidence>
<dbReference type="EMBL" id="CP067993">
    <property type="protein sequence ID" value="QQQ41295.1"/>
    <property type="molecule type" value="Genomic_DNA"/>
</dbReference>
<accession>A0ABD7C196</accession>
<protein>
    <recommendedName>
        <fullName evidence="4">Portal protein</fullName>
    </recommendedName>
</protein>
<proteinExistence type="predicted"/>
<dbReference type="RefSeq" id="WP_201116956.1">
    <property type="nucleotide sequence ID" value="NZ_CP067993.1"/>
</dbReference>
<dbReference type="AlphaFoldDB" id="A0ABD7C196"/>
<feature type="region of interest" description="Disordered" evidence="1">
    <location>
        <begin position="619"/>
        <end position="667"/>
    </location>
</feature>
<organism evidence="2 3">
    <name type="scientific">Stenotrophomonas maltophilia</name>
    <name type="common">Pseudomonas maltophilia</name>
    <name type="synonym">Xanthomonas maltophilia</name>
    <dbReference type="NCBI Taxonomy" id="40324"/>
    <lineage>
        <taxon>Bacteria</taxon>
        <taxon>Pseudomonadati</taxon>
        <taxon>Pseudomonadota</taxon>
        <taxon>Gammaproteobacteria</taxon>
        <taxon>Lysobacterales</taxon>
        <taxon>Lysobacteraceae</taxon>
        <taxon>Stenotrophomonas</taxon>
        <taxon>Stenotrophomonas maltophilia group</taxon>
    </lineage>
</organism>
<name>A0ABD7C196_STEMA</name>
<sequence>MATATRLDDYYLGAGRQWDPNIRQEVEADGRPAVEVNMCMQAVNAAVGYQIQNRVDMAYLPKGGQADEQRAKVISKVIKHALGNTQYRFHETDSFLDGLIQQRGYLDLRMNYDDNDEGEVSLTTFDPRDVLPDPDATSYNPDSWADCSITRWLTHSQIEQNYGKDAADEIRDSSMAYVHNNWGDEQGMMRDAFGNMPPSYAMNMGWYGEEGTWRRYRVVDRQSHEYQQTLVAKWPATGDLRIIEGFEPELIGWLIEQGVHVMRRRIRRVRWQVCAPEVCVYDKLSPYDHFTVIPYFPYFRRGKTVGMLDNAAQVQDLINKFVSQYAHIVNASANGGWQGEANSLENMTDEEFTSRGGETGLVLLRKPGTQPFQKIEPNQPPRGIENMIDFLQRNMQTVTAVNESAMGQGSADMSGIAIQSRQFAAQQALGIALDNLSRTRQMLAERTLKLVQRFYTAPRVIRIAEPDEYGVERRIPLLLNMPQDDGTILNDLTIGEYDVEVSEQPYAVTFDNGQLEQMERIVSKMGVQIPPQFILKASTLADKTEIANALREAQGKADPVAEAEAELKRAQARLADNTAVGKAVEAQFSALRTAEIITAIPQTAEIADALLRSSGFKDQDAAPIVPQPAPGALPEPEALPPASTHPLTPDNPEAGITAGMQSQQPIQ</sequence>